<keyword evidence="1" id="KW-0808">Transferase</keyword>
<dbReference type="GO" id="GO:0006506">
    <property type="term" value="P:GPI anchor biosynthetic process"/>
    <property type="evidence" value="ECO:0007669"/>
    <property type="project" value="UniProtKB-KW"/>
</dbReference>
<dbReference type="OrthoDB" id="2748310at2759"/>
<comment type="pathway">
    <text evidence="1">Glycolipid biosynthesis; glycosylphosphatidylinositol-anchor biosynthesis.</text>
</comment>
<dbReference type="GO" id="GO:0051377">
    <property type="term" value="F:mannose-ethanolamine phosphotransferase activity"/>
    <property type="evidence" value="ECO:0007669"/>
    <property type="project" value="UniProtKB-UniRule"/>
</dbReference>
<keyword evidence="1" id="KW-1133">Transmembrane helix</keyword>
<evidence type="ECO:0000256" key="1">
    <source>
        <dbReference type="RuleBase" id="RU367138"/>
    </source>
</evidence>
<dbReference type="GO" id="GO:0005789">
    <property type="term" value="C:endoplasmic reticulum membrane"/>
    <property type="evidence" value="ECO:0007669"/>
    <property type="project" value="UniProtKB-SubCell"/>
</dbReference>
<feature type="transmembrane region" description="Helical" evidence="1">
    <location>
        <begin position="7"/>
        <end position="30"/>
    </location>
</feature>
<keyword evidence="3" id="KW-1185">Reference proteome</keyword>
<evidence type="ECO:0000313" key="3">
    <source>
        <dbReference type="Proteomes" id="UP000326268"/>
    </source>
</evidence>
<keyword evidence="1" id="KW-0472">Membrane</keyword>
<dbReference type="GeneID" id="43652503"/>
<keyword evidence="1" id="KW-0812">Transmembrane</keyword>
<dbReference type="PANTHER" id="PTHR12250:SF0">
    <property type="entry name" value="GPI ETHANOLAMINE PHOSPHATE TRANSFERASE 1"/>
    <property type="match status" value="1"/>
</dbReference>
<dbReference type="EMBL" id="ML737741">
    <property type="protein sequence ID" value="KAE8361295.1"/>
    <property type="molecule type" value="Genomic_DNA"/>
</dbReference>
<dbReference type="AlphaFoldDB" id="A0A5N6ZV65"/>
<sequence>MARLSRLQLLGMAITFHLLYVYSIFEVYFVSPVVGGMKALPGPPPAQRVVLFVGILNVP</sequence>
<keyword evidence="1" id="KW-0337">GPI-anchor biosynthesis</keyword>
<protein>
    <recommendedName>
        <fullName evidence="1">GPI ethanolamine phosphate transferase 1</fullName>
        <ecNumber evidence="1">2.-.-.-</ecNumber>
    </recommendedName>
</protein>
<gene>
    <name evidence="2" type="ORF">BDV27DRAFT_133285</name>
</gene>
<dbReference type="RefSeq" id="XP_031924376.1">
    <property type="nucleotide sequence ID" value="XM_032068057.1"/>
</dbReference>
<comment type="similarity">
    <text evidence="1">Belongs to the PIGG/PIGN/PIGO family. PIGN subfamily.</text>
</comment>
<dbReference type="InterPro" id="IPR007070">
    <property type="entry name" value="GPI_EtnP_transferase_1"/>
</dbReference>
<keyword evidence="1" id="KW-0256">Endoplasmic reticulum</keyword>
<evidence type="ECO:0000313" key="2">
    <source>
        <dbReference type="EMBL" id="KAE8361295.1"/>
    </source>
</evidence>
<name>A0A5N6ZV65_9EURO</name>
<comment type="caution">
    <text evidence="1">Lacks conserved residue(s) required for the propagation of feature annotation.</text>
</comment>
<dbReference type="Proteomes" id="UP000326268">
    <property type="component" value="Unassembled WGS sequence"/>
</dbReference>
<proteinExistence type="inferred from homology"/>
<organism evidence="2 3">
    <name type="scientific">Aspergillus caelatus</name>
    <dbReference type="NCBI Taxonomy" id="61420"/>
    <lineage>
        <taxon>Eukaryota</taxon>
        <taxon>Fungi</taxon>
        <taxon>Dikarya</taxon>
        <taxon>Ascomycota</taxon>
        <taxon>Pezizomycotina</taxon>
        <taxon>Eurotiomycetes</taxon>
        <taxon>Eurotiomycetidae</taxon>
        <taxon>Eurotiales</taxon>
        <taxon>Aspergillaceae</taxon>
        <taxon>Aspergillus</taxon>
        <taxon>Aspergillus subgen. Circumdati</taxon>
    </lineage>
</organism>
<reference evidence="2 3" key="1">
    <citation type="submission" date="2019-04" db="EMBL/GenBank/DDBJ databases">
        <title>Friends and foes A comparative genomics studyof 23 Aspergillus species from section Flavi.</title>
        <authorList>
            <consortium name="DOE Joint Genome Institute"/>
            <person name="Kjaerbolling I."/>
            <person name="Vesth T."/>
            <person name="Frisvad J.C."/>
            <person name="Nybo J.L."/>
            <person name="Theobald S."/>
            <person name="Kildgaard S."/>
            <person name="Isbrandt T."/>
            <person name="Kuo A."/>
            <person name="Sato A."/>
            <person name="Lyhne E.K."/>
            <person name="Kogle M.E."/>
            <person name="Wiebenga A."/>
            <person name="Kun R.S."/>
            <person name="Lubbers R.J."/>
            <person name="Makela M.R."/>
            <person name="Barry K."/>
            <person name="Chovatia M."/>
            <person name="Clum A."/>
            <person name="Daum C."/>
            <person name="Haridas S."/>
            <person name="He G."/>
            <person name="LaButti K."/>
            <person name="Lipzen A."/>
            <person name="Mondo S."/>
            <person name="Riley R."/>
            <person name="Salamov A."/>
            <person name="Simmons B.A."/>
            <person name="Magnuson J.K."/>
            <person name="Henrissat B."/>
            <person name="Mortensen U.H."/>
            <person name="Larsen T.O."/>
            <person name="Devries R.P."/>
            <person name="Grigoriev I.V."/>
            <person name="Machida M."/>
            <person name="Baker S.E."/>
            <person name="Andersen M.R."/>
        </authorList>
    </citation>
    <scope>NUCLEOTIDE SEQUENCE [LARGE SCALE GENOMIC DNA]</scope>
    <source>
        <strain evidence="2 3">CBS 763.97</strain>
    </source>
</reference>
<comment type="function">
    <text evidence="1">Ethanolamine phosphate transferase involved in glycosylphosphatidylinositol-anchor biosynthesis. Transfers ethanolamine phosphate to the first alpha-1,4-linked mannose of the glycosylphosphatidylinositol precursor of GPI-anchor.</text>
</comment>
<comment type="subcellular location">
    <subcellularLocation>
        <location evidence="1">Endoplasmic reticulum membrane</location>
        <topology evidence="1">Multi-pass membrane protein</topology>
    </subcellularLocation>
</comment>
<accession>A0A5N6ZV65</accession>
<dbReference type="PANTHER" id="PTHR12250">
    <property type="entry name" value="PHOSPHATIDYLINOSITOL GLYCAN, CLASS N"/>
    <property type="match status" value="1"/>
</dbReference>
<dbReference type="EC" id="2.-.-.-" evidence="1"/>